<keyword evidence="2" id="KW-1185">Reference proteome</keyword>
<dbReference type="Proteomes" id="UP000002028">
    <property type="component" value="Chromosome"/>
</dbReference>
<dbReference type="eggNOG" id="ENOG50343CE">
    <property type="taxonomic scope" value="Bacteria"/>
</dbReference>
<dbReference type="HOGENOM" id="CLU_1874133_0_0_10"/>
<organism evidence="1 2">
    <name type="scientific">Spirosoma linguale (strain ATCC 33905 / DSM 74 / LMG 10896 / Claus 1)</name>
    <dbReference type="NCBI Taxonomy" id="504472"/>
    <lineage>
        <taxon>Bacteria</taxon>
        <taxon>Pseudomonadati</taxon>
        <taxon>Bacteroidota</taxon>
        <taxon>Cytophagia</taxon>
        <taxon>Cytophagales</taxon>
        <taxon>Cytophagaceae</taxon>
        <taxon>Spirosoma</taxon>
    </lineage>
</organism>
<accession>D2QM31</accession>
<dbReference type="PROSITE" id="PS51257">
    <property type="entry name" value="PROKAR_LIPOPROTEIN"/>
    <property type="match status" value="1"/>
</dbReference>
<evidence type="ECO:0000313" key="2">
    <source>
        <dbReference type="Proteomes" id="UP000002028"/>
    </source>
</evidence>
<dbReference type="KEGG" id="sli:Slin_1337"/>
<evidence type="ECO:0000313" key="1">
    <source>
        <dbReference type="EMBL" id="ADB37387.1"/>
    </source>
</evidence>
<sequence length="136" mass="15206">MRPYILLIPLIVSLVACQKAETISPDTLTGVWVEKTGRRDTLIFNLDRTGKPLPKTILVNRSRVINAEGSLVPSLGSGYYGYDVQNNSILVVSLFSSSTQRSSYKIELQDNQLQLENFFELGFNQPATATRTLIRL</sequence>
<proteinExistence type="predicted"/>
<protein>
    <recommendedName>
        <fullName evidence="3">Lipocalin-like domain-containing protein</fullName>
    </recommendedName>
</protein>
<dbReference type="EMBL" id="CP001769">
    <property type="protein sequence ID" value="ADB37387.1"/>
    <property type="molecule type" value="Genomic_DNA"/>
</dbReference>
<gene>
    <name evidence="1" type="ordered locus">Slin_1337</name>
</gene>
<name>D2QM31_SPILD</name>
<evidence type="ECO:0008006" key="3">
    <source>
        <dbReference type="Google" id="ProtNLM"/>
    </source>
</evidence>
<reference evidence="1 2" key="1">
    <citation type="journal article" date="2010" name="Stand. Genomic Sci.">
        <title>Complete genome sequence of Spirosoma linguale type strain (1).</title>
        <authorList>
            <person name="Lail K."/>
            <person name="Sikorski J."/>
            <person name="Saunders E."/>
            <person name="Lapidus A."/>
            <person name="Glavina Del Rio T."/>
            <person name="Copeland A."/>
            <person name="Tice H."/>
            <person name="Cheng J.-F."/>
            <person name="Lucas S."/>
            <person name="Nolan M."/>
            <person name="Bruce D."/>
            <person name="Goodwin L."/>
            <person name="Pitluck S."/>
            <person name="Ivanova N."/>
            <person name="Mavromatis K."/>
            <person name="Ovchinnikova G."/>
            <person name="Pati A."/>
            <person name="Chen A."/>
            <person name="Palaniappan K."/>
            <person name="Land M."/>
            <person name="Hauser L."/>
            <person name="Chang Y.-J."/>
            <person name="Jeffries C.D."/>
            <person name="Chain P."/>
            <person name="Brettin T."/>
            <person name="Detter J.C."/>
            <person name="Schuetze A."/>
            <person name="Rohde M."/>
            <person name="Tindall B.J."/>
            <person name="Goeker M."/>
            <person name="Bristow J."/>
            <person name="Eisen J.A."/>
            <person name="Markowitz V."/>
            <person name="Hugenholtz P."/>
            <person name="Kyrpides N.C."/>
            <person name="Klenk H.-P."/>
            <person name="Chen F."/>
        </authorList>
    </citation>
    <scope>NUCLEOTIDE SEQUENCE [LARGE SCALE GENOMIC DNA]</scope>
    <source>
        <strain evidence="2">ATCC 33905 / DSM 74 / LMG 10896 / Claus 1</strain>
    </source>
</reference>
<dbReference type="AlphaFoldDB" id="D2QM31"/>